<keyword evidence="4" id="KW-1185">Reference proteome</keyword>
<evidence type="ECO:0000313" key="4">
    <source>
        <dbReference type="Proteomes" id="UP000219559"/>
    </source>
</evidence>
<gene>
    <name evidence="3" type="ORF">B7P33_05800</name>
</gene>
<keyword evidence="1" id="KW-0732">Signal</keyword>
<feature type="chain" id="PRO_5011997422" evidence="1">
    <location>
        <begin position="19"/>
        <end position="224"/>
    </location>
</feature>
<evidence type="ECO:0000256" key="1">
    <source>
        <dbReference type="SAM" id="SignalP"/>
    </source>
</evidence>
<dbReference type="OrthoDB" id="704821at2"/>
<dbReference type="Proteomes" id="UP000219559">
    <property type="component" value="Unassembled WGS sequence"/>
</dbReference>
<feature type="domain" description="Putative auto-transporter adhesin head GIN" evidence="2">
    <location>
        <begin position="28"/>
        <end position="207"/>
    </location>
</feature>
<comment type="caution">
    <text evidence="3">The sequence shown here is derived from an EMBL/GenBank/DDBJ whole genome shotgun (WGS) entry which is preliminary data.</text>
</comment>
<sequence length="224" mass="24758">MKIKITLLTLFLSMGLFAQKTIEKDLGNFHTLKVFDLMEVNLIQSDENKVVIKGKDTHYVKIINQNGKLKLRMELDNRFDGAQTFIEVYFTNIKLIDANEGAVIVANELIEQDRIELRSQEGGKIKVGLKVDDVKVKAVTGGIVQASGLAKYQEIKLNTGGIFEGRELETQTTKIAITAAGEAEVNAEDLVDASITAGGDIYIYGDPKEVNRKQLAGGRIKIMQ</sequence>
<dbReference type="EMBL" id="NBWU01000002">
    <property type="protein sequence ID" value="PCE64685.1"/>
    <property type="molecule type" value="Genomic_DNA"/>
</dbReference>
<dbReference type="Pfam" id="PF10988">
    <property type="entry name" value="DUF2807"/>
    <property type="match status" value="1"/>
</dbReference>
<dbReference type="InterPro" id="IPR021255">
    <property type="entry name" value="DUF2807"/>
</dbReference>
<dbReference type="AlphaFoldDB" id="A0A2A4GAA9"/>
<proteinExistence type="predicted"/>
<dbReference type="Gene3D" id="2.160.20.120">
    <property type="match status" value="1"/>
</dbReference>
<accession>A0A2A4GAA9</accession>
<reference evidence="3 4" key="1">
    <citation type="submission" date="2017-04" db="EMBL/GenBank/DDBJ databases">
        <title>A new member of the family Flavobacteriaceae isolated from ascidians.</title>
        <authorList>
            <person name="Chen L."/>
        </authorList>
    </citation>
    <scope>NUCLEOTIDE SEQUENCE [LARGE SCALE GENOMIC DNA]</scope>
    <source>
        <strain evidence="3 4">HQA918</strain>
    </source>
</reference>
<dbReference type="RefSeq" id="WP_097439966.1">
    <property type="nucleotide sequence ID" value="NZ_KZ300476.1"/>
</dbReference>
<feature type="signal peptide" evidence="1">
    <location>
        <begin position="1"/>
        <end position="18"/>
    </location>
</feature>
<evidence type="ECO:0000259" key="2">
    <source>
        <dbReference type="Pfam" id="PF10988"/>
    </source>
</evidence>
<protein>
    <submittedName>
        <fullName evidence="3">Chaperonin</fullName>
    </submittedName>
</protein>
<evidence type="ECO:0000313" key="3">
    <source>
        <dbReference type="EMBL" id="PCE64685.1"/>
    </source>
</evidence>
<name>A0A2A4GAA9_9FLAO</name>
<organism evidence="3 4">
    <name type="scientific">Sediminicola luteus</name>
    <dbReference type="NCBI Taxonomy" id="319238"/>
    <lineage>
        <taxon>Bacteria</taxon>
        <taxon>Pseudomonadati</taxon>
        <taxon>Bacteroidota</taxon>
        <taxon>Flavobacteriia</taxon>
        <taxon>Flavobacteriales</taxon>
        <taxon>Flavobacteriaceae</taxon>
        <taxon>Sediminicola</taxon>
    </lineage>
</organism>